<dbReference type="STRING" id="1079859.SAMN04515674_104272"/>
<evidence type="ECO:0000313" key="1">
    <source>
        <dbReference type="EMBL" id="SFP62589.1"/>
    </source>
</evidence>
<evidence type="ECO:0000313" key="2">
    <source>
        <dbReference type="Proteomes" id="UP000199306"/>
    </source>
</evidence>
<keyword evidence="2" id="KW-1185">Reference proteome</keyword>
<dbReference type="RefSeq" id="WP_092015778.1">
    <property type="nucleotide sequence ID" value="NZ_FOXH01000004.1"/>
</dbReference>
<organism evidence="1 2">
    <name type="scientific">Pseudarcicella hirudinis</name>
    <dbReference type="NCBI Taxonomy" id="1079859"/>
    <lineage>
        <taxon>Bacteria</taxon>
        <taxon>Pseudomonadati</taxon>
        <taxon>Bacteroidota</taxon>
        <taxon>Cytophagia</taxon>
        <taxon>Cytophagales</taxon>
        <taxon>Flectobacillaceae</taxon>
        <taxon>Pseudarcicella</taxon>
    </lineage>
</organism>
<dbReference type="AlphaFoldDB" id="A0A1I5RVH6"/>
<reference evidence="1 2" key="1">
    <citation type="submission" date="2016-10" db="EMBL/GenBank/DDBJ databases">
        <authorList>
            <person name="de Groot N.N."/>
        </authorList>
    </citation>
    <scope>NUCLEOTIDE SEQUENCE [LARGE SCALE GENOMIC DNA]</scope>
    <source>
        <strain evidence="2">E92,LMG 26720,CCM 7988</strain>
    </source>
</reference>
<sequence length="165" mass="17409">MRFSKQYTNGETVLLYNTGVNVGARVGVVSYKGIFMIASYAADGTHVTILGKEGVVSRLAGTPVQLSFTNAFKQSDVDLIVTEATVTSTLGASIVNTSVLISSLPGFPTGLTSDGLLEPVTNLLFEDDPQTQAIVLQLAIAKKVINENGLNGVYNKALNNLISTL</sequence>
<protein>
    <submittedName>
        <fullName evidence="1">Uncharacterized protein</fullName>
    </submittedName>
</protein>
<accession>A0A1I5RVH6</accession>
<gene>
    <name evidence="1" type="ORF">SAMN04515674_104272</name>
</gene>
<proteinExistence type="predicted"/>
<name>A0A1I5RVH6_9BACT</name>
<dbReference type="EMBL" id="FOXH01000004">
    <property type="protein sequence ID" value="SFP62589.1"/>
    <property type="molecule type" value="Genomic_DNA"/>
</dbReference>
<dbReference type="Proteomes" id="UP000199306">
    <property type="component" value="Unassembled WGS sequence"/>
</dbReference>